<dbReference type="Proteomes" id="UP001175271">
    <property type="component" value="Unassembled WGS sequence"/>
</dbReference>
<comment type="caution">
    <text evidence="1">The sequence shown here is derived from an EMBL/GenBank/DDBJ whole genome shotgun (WGS) entry which is preliminary data.</text>
</comment>
<dbReference type="AlphaFoldDB" id="A0AA39HRN7"/>
<evidence type="ECO:0000313" key="2">
    <source>
        <dbReference type="Proteomes" id="UP001175271"/>
    </source>
</evidence>
<dbReference type="EMBL" id="JAUCMV010000003">
    <property type="protein sequence ID" value="KAK0410159.1"/>
    <property type="molecule type" value="Genomic_DNA"/>
</dbReference>
<protein>
    <submittedName>
        <fullName evidence="1">Uncharacterized protein</fullName>
    </submittedName>
</protein>
<gene>
    <name evidence="1" type="ORF">QR680_004984</name>
</gene>
<evidence type="ECO:0000313" key="1">
    <source>
        <dbReference type="EMBL" id="KAK0410159.1"/>
    </source>
</evidence>
<sequence length="473" mass="54380">MFDFFGFFRRSKNQHYANVYDGSPTKNDVTEPYKLAIDNRAQVAYLLACSPSQRIHRSATLVDIRMDRIDLALNERSQLTIPGLEDLGENIIHFYALGTNELVLVDYHKRRQLLKQRLIEVFDDGSSVLVRNSYDYALRIPHPYEHGIKTAVGKRFVVAMTREMLDGPILAVKLSKRPKKCPDSEREERRQFDRFLNDLSRFIGDQDPNLRISSFVSPFFTENDQKLNFFCMDRRSNEVDPTKIANVDIVSGEMSLKGAVRGHASGFPFDEYGMKPFVIDCVVAQNGFDHVVGLMTKYRTPRSSFRWHVAAHLFRIQLLFLRAFFLCSSSRFFGFFGSFFLSVASHVSAMRDVVVQRPEASLGMLNTKKLEWRDMSACVEGCAFNDIHLELSQSSGHFVVILDEIGDDGQNLQKVRLVRSPFSCMSLGECAQFAIQKQREDFSVIERKRRDFQGHVIRARKRSVSLQRGRVHD</sequence>
<accession>A0AA39HRN7</accession>
<reference evidence="1" key="1">
    <citation type="submission" date="2023-06" db="EMBL/GenBank/DDBJ databases">
        <title>Genomic analysis of the entomopathogenic nematode Steinernema hermaphroditum.</title>
        <authorList>
            <person name="Schwarz E.M."/>
            <person name="Heppert J.K."/>
            <person name="Baniya A."/>
            <person name="Schwartz H.T."/>
            <person name="Tan C.-H."/>
            <person name="Antoshechkin I."/>
            <person name="Sternberg P.W."/>
            <person name="Goodrich-Blair H."/>
            <person name="Dillman A.R."/>
        </authorList>
    </citation>
    <scope>NUCLEOTIDE SEQUENCE</scope>
    <source>
        <strain evidence="1">PS9179</strain>
        <tissue evidence="1">Whole animal</tissue>
    </source>
</reference>
<name>A0AA39HRN7_9BILA</name>
<keyword evidence="2" id="KW-1185">Reference proteome</keyword>
<proteinExistence type="predicted"/>
<organism evidence="1 2">
    <name type="scientific">Steinernema hermaphroditum</name>
    <dbReference type="NCBI Taxonomy" id="289476"/>
    <lineage>
        <taxon>Eukaryota</taxon>
        <taxon>Metazoa</taxon>
        <taxon>Ecdysozoa</taxon>
        <taxon>Nematoda</taxon>
        <taxon>Chromadorea</taxon>
        <taxon>Rhabditida</taxon>
        <taxon>Tylenchina</taxon>
        <taxon>Panagrolaimomorpha</taxon>
        <taxon>Strongyloidoidea</taxon>
        <taxon>Steinernematidae</taxon>
        <taxon>Steinernema</taxon>
    </lineage>
</organism>